<sequence>MDRSIQILLEYPSLLPKNAELTEFYGYLNIHATDYEIHLLLENGKPSLKMNEKLSKFQNDIVRLTNTCTDPLHFLNSLTEIISSKTACSIKKNLSDSYRHILTEYTEFREFYINLNSCMISEDLSAITLTTLDEYGRTHELSIKVNCDTGNNTFNITRHYLPDKDDFAVPSASLSVLYEAFLKAIEELQPYLNLMDQFDSNCWILDPETPKPKDCYRRIAFDNNISMVITINPWKCNGIPSLQFLGSERLVSNLRSKVSNNLENWDFKADTFGEVLKLLEMSSFPCKPQMDQREEVLYNTGECCICFSLRLNEKLPEVICSNPSCEQFFHIECLYQWLVSIAAKTKQTFNELHGDCPNCEKVNVSLVENLQNV</sequence>
<evidence type="ECO:0000313" key="6">
    <source>
        <dbReference type="Proteomes" id="UP001329430"/>
    </source>
</evidence>
<keyword evidence="2" id="KW-0862">Zinc</keyword>
<dbReference type="Pfam" id="PF09765">
    <property type="entry name" value="FANCL_d1"/>
    <property type="match status" value="1"/>
</dbReference>
<evidence type="ECO:0000256" key="3">
    <source>
        <dbReference type="PROSITE-ProRule" id="PRU00175"/>
    </source>
</evidence>
<dbReference type="GO" id="GO:0061630">
    <property type="term" value="F:ubiquitin protein ligase activity"/>
    <property type="evidence" value="ECO:0007669"/>
    <property type="project" value="TreeGrafter"/>
</dbReference>
<dbReference type="InterPro" id="IPR019162">
    <property type="entry name" value="FancL_WD-rpt_cont_dom"/>
</dbReference>
<dbReference type="Pfam" id="PF11793">
    <property type="entry name" value="FANCL_C"/>
    <property type="match status" value="1"/>
</dbReference>
<dbReference type="GO" id="GO:0006513">
    <property type="term" value="P:protein monoubiquitination"/>
    <property type="evidence" value="ECO:0007669"/>
    <property type="project" value="TreeGrafter"/>
</dbReference>
<gene>
    <name evidence="5" type="ORF">RI129_012891</name>
</gene>
<name>A0AAN7V4S9_9COLE</name>
<evidence type="ECO:0000256" key="1">
    <source>
        <dbReference type="ARBA" id="ARBA00022771"/>
    </source>
</evidence>
<dbReference type="SUPFAM" id="SSF57850">
    <property type="entry name" value="RING/U-box"/>
    <property type="match status" value="1"/>
</dbReference>
<evidence type="ECO:0000313" key="5">
    <source>
        <dbReference type="EMBL" id="KAK5638596.1"/>
    </source>
</evidence>
<organism evidence="5 6">
    <name type="scientific">Pyrocoelia pectoralis</name>
    <dbReference type="NCBI Taxonomy" id="417401"/>
    <lineage>
        <taxon>Eukaryota</taxon>
        <taxon>Metazoa</taxon>
        <taxon>Ecdysozoa</taxon>
        <taxon>Arthropoda</taxon>
        <taxon>Hexapoda</taxon>
        <taxon>Insecta</taxon>
        <taxon>Pterygota</taxon>
        <taxon>Neoptera</taxon>
        <taxon>Endopterygota</taxon>
        <taxon>Coleoptera</taxon>
        <taxon>Polyphaga</taxon>
        <taxon>Elateriformia</taxon>
        <taxon>Elateroidea</taxon>
        <taxon>Lampyridae</taxon>
        <taxon>Lampyrinae</taxon>
        <taxon>Pyrocoelia</taxon>
    </lineage>
</organism>
<dbReference type="Gene3D" id="3.30.40.10">
    <property type="entry name" value="Zinc/RING finger domain, C3HC4 (zinc finger)"/>
    <property type="match status" value="1"/>
</dbReference>
<evidence type="ECO:0000256" key="2">
    <source>
        <dbReference type="ARBA" id="ARBA00022833"/>
    </source>
</evidence>
<keyword evidence="6" id="KW-1185">Reference proteome</keyword>
<dbReference type="InterPro" id="IPR013083">
    <property type="entry name" value="Znf_RING/FYVE/PHD"/>
</dbReference>
<evidence type="ECO:0000259" key="4">
    <source>
        <dbReference type="PROSITE" id="PS50089"/>
    </source>
</evidence>
<dbReference type="InterPro" id="IPR026848">
    <property type="entry name" value="Fancl"/>
</dbReference>
<dbReference type="InterPro" id="IPR026850">
    <property type="entry name" value="FANCL_C"/>
</dbReference>
<dbReference type="Pfam" id="PF18891">
    <property type="entry name" value="FANCL_d3"/>
    <property type="match status" value="1"/>
</dbReference>
<dbReference type="PANTHER" id="PTHR13206:SF0">
    <property type="entry name" value="E3 UBIQUITIN-PROTEIN LIGASE FANCL"/>
    <property type="match status" value="1"/>
</dbReference>
<dbReference type="GO" id="GO:0036297">
    <property type="term" value="P:interstrand cross-link repair"/>
    <property type="evidence" value="ECO:0007669"/>
    <property type="project" value="InterPro"/>
</dbReference>
<dbReference type="InterPro" id="IPR043003">
    <property type="entry name" value="FANCL_d3_sf"/>
</dbReference>
<dbReference type="SMART" id="SM01197">
    <property type="entry name" value="FANCL_C"/>
    <property type="match status" value="1"/>
</dbReference>
<dbReference type="GO" id="GO:0043240">
    <property type="term" value="C:Fanconi anaemia nuclear complex"/>
    <property type="evidence" value="ECO:0007669"/>
    <property type="project" value="InterPro"/>
</dbReference>
<comment type="caution">
    <text evidence="5">The sequence shown here is derived from an EMBL/GenBank/DDBJ whole genome shotgun (WGS) entry which is preliminary data.</text>
</comment>
<dbReference type="InterPro" id="IPR001841">
    <property type="entry name" value="Znf_RING"/>
</dbReference>
<dbReference type="CDD" id="cd23832">
    <property type="entry name" value="DRWD-C_FANCL"/>
    <property type="match status" value="1"/>
</dbReference>
<dbReference type="InterPro" id="IPR043898">
    <property type="entry name" value="FANCL_d2"/>
</dbReference>
<feature type="domain" description="RING-type" evidence="4">
    <location>
        <begin position="303"/>
        <end position="360"/>
    </location>
</feature>
<dbReference type="InterPro" id="IPR044037">
    <property type="entry name" value="FANCL_d3"/>
</dbReference>
<proteinExistence type="predicted"/>
<protein>
    <recommendedName>
        <fullName evidence="4">RING-type domain-containing protein</fullName>
    </recommendedName>
</protein>
<dbReference type="PROSITE" id="PS50089">
    <property type="entry name" value="ZF_RING_2"/>
    <property type="match status" value="1"/>
</dbReference>
<keyword evidence="1 3" id="KW-0479">Metal-binding</keyword>
<reference evidence="5 6" key="1">
    <citation type="journal article" date="2024" name="Insects">
        <title>An Improved Chromosome-Level Genome Assembly of the Firefly Pyrocoelia pectoralis.</title>
        <authorList>
            <person name="Fu X."/>
            <person name="Meyer-Rochow V.B."/>
            <person name="Ballantyne L."/>
            <person name="Zhu X."/>
        </authorList>
    </citation>
    <scope>NUCLEOTIDE SEQUENCE [LARGE SCALE GENOMIC DNA]</scope>
    <source>
        <strain evidence="5">XCY_ONT2</strain>
    </source>
</reference>
<dbReference type="Proteomes" id="UP001329430">
    <property type="component" value="Chromosome 10"/>
</dbReference>
<dbReference type="GO" id="GO:0008270">
    <property type="term" value="F:zinc ion binding"/>
    <property type="evidence" value="ECO:0007669"/>
    <property type="project" value="UniProtKB-KW"/>
</dbReference>
<dbReference type="PANTHER" id="PTHR13206">
    <property type="entry name" value="UBIQUITIN LIGASE PROTEIN PHF9 FANCONI ANEMIA GROUP L PROTEIN"/>
    <property type="match status" value="1"/>
</dbReference>
<dbReference type="Gene3D" id="3.10.110.20">
    <property type="entry name" value="RWD domain-like"/>
    <property type="match status" value="1"/>
</dbReference>
<dbReference type="EMBL" id="JAVRBK010000010">
    <property type="protein sequence ID" value="KAK5638596.1"/>
    <property type="molecule type" value="Genomic_DNA"/>
</dbReference>
<accession>A0AAN7V4S9</accession>
<dbReference type="AlphaFoldDB" id="A0AAN7V4S9"/>
<keyword evidence="1 3" id="KW-0863">Zinc-finger</keyword>
<dbReference type="Pfam" id="PF18890">
    <property type="entry name" value="FANCL_d2"/>
    <property type="match status" value="1"/>
</dbReference>